<proteinExistence type="predicted"/>
<dbReference type="AlphaFoldDB" id="A0A1H7Q2M9"/>
<organism evidence="1 2">
    <name type="scientific">Jannaschia helgolandensis</name>
    <dbReference type="NCBI Taxonomy" id="188906"/>
    <lineage>
        <taxon>Bacteria</taxon>
        <taxon>Pseudomonadati</taxon>
        <taxon>Pseudomonadota</taxon>
        <taxon>Alphaproteobacteria</taxon>
        <taxon>Rhodobacterales</taxon>
        <taxon>Roseobacteraceae</taxon>
        <taxon>Jannaschia</taxon>
    </lineage>
</organism>
<dbReference type="STRING" id="188906.SAMN04488526_2629"/>
<reference evidence="1 2" key="1">
    <citation type="submission" date="2016-10" db="EMBL/GenBank/DDBJ databases">
        <authorList>
            <person name="de Groot N.N."/>
        </authorList>
    </citation>
    <scope>NUCLEOTIDE SEQUENCE [LARGE SCALE GENOMIC DNA]</scope>
    <source>
        <strain evidence="1 2">DSM 14858</strain>
    </source>
</reference>
<dbReference type="InterPro" id="IPR029024">
    <property type="entry name" value="TerB-like"/>
</dbReference>
<dbReference type="RefSeq" id="WP_092763465.1">
    <property type="nucleotide sequence ID" value="NZ_FNZQ01000005.1"/>
</dbReference>
<protein>
    <submittedName>
        <fullName evidence="1">Uncharacterized membrane protein YebE, DUF533 family</fullName>
    </submittedName>
</protein>
<dbReference type="SUPFAM" id="SSF158682">
    <property type="entry name" value="TerB-like"/>
    <property type="match status" value="1"/>
</dbReference>
<accession>A0A1H7Q2M9</accession>
<dbReference type="EMBL" id="FNZQ01000005">
    <property type="protein sequence ID" value="SEL42233.1"/>
    <property type="molecule type" value="Genomic_DNA"/>
</dbReference>
<name>A0A1H7Q2M9_9RHOB</name>
<dbReference type="Proteomes" id="UP000199283">
    <property type="component" value="Unassembled WGS sequence"/>
</dbReference>
<keyword evidence="2" id="KW-1185">Reference proteome</keyword>
<evidence type="ECO:0000313" key="1">
    <source>
        <dbReference type="EMBL" id="SEL42233.1"/>
    </source>
</evidence>
<evidence type="ECO:0000313" key="2">
    <source>
        <dbReference type="Proteomes" id="UP000199283"/>
    </source>
</evidence>
<dbReference type="Pfam" id="PF04391">
    <property type="entry name" value="DUF533"/>
    <property type="match status" value="1"/>
</dbReference>
<sequence>MSLKKTAMRMALAFAAAKGYQAFRKGGGMAGLKDRLAGAGGSSTTTAGSSSSGGLGGLLGSLGGGTTGAGSSGGLGGILSSLGGATGTARSGGMGGLLGGLAAMAGGSAMAQGSDADVMRRAEQGPQDEATAAAMIRAIGQAVRADGEIDAGERQALDDIMGDADTPEDQQAIRDALSEPLNPEALARDVPRGHEAEVYAAALTAIDPDASSERAYLQRFATALALDPQEIERLHVAAGKQA</sequence>
<gene>
    <name evidence="1" type="ORF">SAMN04488526_2629</name>
</gene>
<dbReference type="OrthoDB" id="7866618at2"/>
<dbReference type="Gene3D" id="1.10.3680.10">
    <property type="entry name" value="TerB-like"/>
    <property type="match status" value="1"/>
</dbReference>
<dbReference type="InterPro" id="IPR007486">
    <property type="entry name" value="YebE"/>
</dbReference>